<keyword evidence="1" id="KW-0436">Ligase</keyword>
<organism evidence="1 2">
    <name type="scientific">Neophaeococcomyces mojaviensis</name>
    <dbReference type="NCBI Taxonomy" id="3383035"/>
    <lineage>
        <taxon>Eukaryota</taxon>
        <taxon>Fungi</taxon>
        <taxon>Dikarya</taxon>
        <taxon>Ascomycota</taxon>
        <taxon>Pezizomycotina</taxon>
        <taxon>Eurotiomycetes</taxon>
        <taxon>Chaetothyriomycetidae</taxon>
        <taxon>Chaetothyriales</taxon>
        <taxon>Chaetothyriales incertae sedis</taxon>
        <taxon>Neophaeococcomyces</taxon>
    </lineage>
</organism>
<accession>A0ACC2ZTH9</accession>
<dbReference type="EC" id="6.1.1.17" evidence="1"/>
<keyword evidence="2" id="KW-1185">Reference proteome</keyword>
<dbReference type="Proteomes" id="UP001172386">
    <property type="component" value="Unassembled WGS sequence"/>
</dbReference>
<name>A0ACC2ZTH9_9EURO</name>
<gene>
    <name evidence="1" type="primary">MSE1</name>
    <name evidence="1" type="ORF">H2198_009965</name>
</gene>
<proteinExistence type="predicted"/>
<evidence type="ECO:0000313" key="2">
    <source>
        <dbReference type="Proteomes" id="UP001172386"/>
    </source>
</evidence>
<evidence type="ECO:0000313" key="1">
    <source>
        <dbReference type="EMBL" id="KAJ9650740.1"/>
    </source>
</evidence>
<dbReference type="EMBL" id="JAPDRQ010000314">
    <property type="protein sequence ID" value="KAJ9650740.1"/>
    <property type="molecule type" value="Genomic_DNA"/>
</dbReference>
<reference evidence="1" key="1">
    <citation type="submission" date="2022-10" db="EMBL/GenBank/DDBJ databases">
        <title>Culturing micro-colonial fungi from biological soil crusts in the Mojave desert and describing Neophaeococcomyces mojavensis, and introducing the new genera and species Taxawa tesnikishii.</title>
        <authorList>
            <person name="Kurbessoian T."/>
            <person name="Stajich J.E."/>
        </authorList>
    </citation>
    <scope>NUCLEOTIDE SEQUENCE</scope>
    <source>
        <strain evidence="1">JES_112</strain>
    </source>
</reference>
<sequence length="601" mass="68362">MPPASSHLWGKRASTWICESCRLTSSRGFASTSRHSANPSKRTKLPDRPARTRFAPSPTGNLHLGSIRTALFNYLLARRTGGQFLLRIEDTDQKRTVPGAEDRLFKDLRWAGLQWDEGPIVGGAYGPYRQSERLFLYHTHIQTLLEDHKAYPCFCSTERIDHLNRMRHEKGLPLGYDRKCLDIPVEQAEERVARGEAHVIRFHVPQQYPKYEDLVYGKSGHGDAKSKQYMFDEPVFDDPVLIKSDGFPTYHFANVVDDKLMQITHVIRGSEWMSSTPLHVALYDAFDWTPPQYGHVPLLVDAKRQKLSKRNFDSDISSFRDKQAIFPETLTNFAALLGWSHQQKSDVMDLSELENIFDLKITKGNTIVAFEKLNFLQEQHARRRVDARGEQFEQMIRDVAVALLEKHGAAKITQFVSKRKLRDVIASMLETESLPYQNPRRFVDSIDVFLKDDYALKRSPLRDVVADLTFLPDIRVAATTLLLVPTESWTREAHRANLAQLEIQRPTASSSEQASLAAKAGKKNLYAFLRWALLGGAQGPSIPDTMEVLGRDTCERRIREAVLLAREIETENTTAQLTVQRVPRRQWQSHSLRSASAGSAG</sequence>
<comment type="caution">
    <text evidence="1">The sequence shown here is derived from an EMBL/GenBank/DDBJ whole genome shotgun (WGS) entry which is preliminary data.</text>
</comment>
<protein>
    <submittedName>
        <fullName evidence="1">Glutamate--tRNA ligase mitochondrial</fullName>
        <ecNumber evidence="1">6.1.1.17</ecNumber>
    </submittedName>
</protein>